<feature type="non-terminal residue" evidence="1">
    <location>
        <position position="26"/>
    </location>
</feature>
<dbReference type="Proteomes" id="UP000251314">
    <property type="component" value="Unassembled WGS sequence"/>
</dbReference>
<dbReference type="EMBL" id="MJFZ01000855">
    <property type="protein sequence ID" value="RAW24643.1"/>
    <property type="molecule type" value="Genomic_DNA"/>
</dbReference>
<proteinExistence type="predicted"/>
<reference evidence="1 2" key="1">
    <citation type="submission" date="2018-01" db="EMBL/GenBank/DDBJ databases">
        <title>Draft genome of the strawberry crown rot pathogen Phytophthora cactorum.</title>
        <authorList>
            <person name="Armitage A.D."/>
            <person name="Lysoe E."/>
            <person name="Nellist C.F."/>
            <person name="Harrison R.J."/>
            <person name="Brurberg M.B."/>
        </authorList>
    </citation>
    <scope>NUCLEOTIDE SEQUENCE [LARGE SCALE GENOMIC DNA]</scope>
    <source>
        <strain evidence="1 2">10300</strain>
    </source>
</reference>
<accession>A0A329RIY0</accession>
<sequence>MLLYSAVDDEVIRIVVPINYDLRMRI</sequence>
<keyword evidence="2" id="KW-1185">Reference proteome</keyword>
<dbReference type="VEuPathDB" id="FungiDB:PC110_g18927"/>
<evidence type="ECO:0000313" key="2">
    <source>
        <dbReference type="Proteomes" id="UP000251314"/>
    </source>
</evidence>
<organism evidence="1 2">
    <name type="scientific">Phytophthora cactorum</name>
    <dbReference type="NCBI Taxonomy" id="29920"/>
    <lineage>
        <taxon>Eukaryota</taxon>
        <taxon>Sar</taxon>
        <taxon>Stramenopiles</taxon>
        <taxon>Oomycota</taxon>
        <taxon>Peronosporomycetes</taxon>
        <taxon>Peronosporales</taxon>
        <taxon>Peronosporaceae</taxon>
        <taxon>Phytophthora</taxon>
    </lineage>
</organism>
<evidence type="ECO:0000313" key="1">
    <source>
        <dbReference type="EMBL" id="RAW24643.1"/>
    </source>
</evidence>
<dbReference type="AlphaFoldDB" id="A0A329RIY0"/>
<protein>
    <submittedName>
        <fullName evidence="1">Uncharacterized protein</fullName>
    </submittedName>
</protein>
<gene>
    <name evidence="1" type="ORF">PC110_g18927</name>
</gene>
<comment type="caution">
    <text evidence="1">The sequence shown here is derived from an EMBL/GenBank/DDBJ whole genome shotgun (WGS) entry which is preliminary data.</text>
</comment>
<name>A0A329RIY0_9STRA</name>